<protein>
    <submittedName>
        <fullName evidence="6">Multicopper oxidase family protein</fullName>
    </submittedName>
</protein>
<evidence type="ECO:0000256" key="2">
    <source>
        <dbReference type="ARBA" id="ARBA00023002"/>
    </source>
</evidence>
<comment type="caution">
    <text evidence="6">The sequence shown here is derived from an EMBL/GenBank/DDBJ whole genome shotgun (WGS) entry which is preliminary data.</text>
</comment>
<dbReference type="InterPro" id="IPR033138">
    <property type="entry name" value="Cu_oxidase_CS"/>
</dbReference>
<dbReference type="GO" id="GO:0016491">
    <property type="term" value="F:oxidoreductase activity"/>
    <property type="evidence" value="ECO:0007669"/>
    <property type="project" value="UniProtKB-KW"/>
</dbReference>
<evidence type="ECO:0000256" key="1">
    <source>
        <dbReference type="ARBA" id="ARBA00022723"/>
    </source>
</evidence>
<feature type="domain" description="Plastocyanin-like" evidence="4">
    <location>
        <begin position="362"/>
        <end position="461"/>
    </location>
</feature>
<dbReference type="Proteomes" id="UP000294739">
    <property type="component" value="Unassembled WGS sequence"/>
</dbReference>
<dbReference type="Pfam" id="PF07732">
    <property type="entry name" value="Cu-oxidase_3"/>
    <property type="match status" value="1"/>
</dbReference>
<dbReference type="InterPro" id="IPR045087">
    <property type="entry name" value="Cu-oxidase_fam"/>
</dbReference>
<dbReference type="FunCoup" id="A0A4R5CVN7">
    <property type="interactions" value="3"/>
</dbReference>
<keyword evidence="3" id="KW-0186">Copper</keyword>
<dbReference type="GO" id="GO:0005507">
    <property type="term" value="F:copper ion binding"/>
    <property type="evidence" value="ECO:0007669"/>
    <property type="project" value="InterPro"/>
</dbReference>
<keyword evidence="2" id="KW-0560">Oxidoreductase</keyword>
<name>A0A4R5CVN7_9ACTN</name>
<dbReference type="SUPFAM" id="SSF49503">
    <property type="entry name" value="Cupredoxins"/>
    <property type="match status" value="3"/>
</dbReference>
<dbReference type="RefSeq" id="WP_131898055.1">
    <property type="nucleotide sequence ID" value="NZ_SMKZ01000033.1"/>
</dbReference>
<evidence type="ECO:0000256" key="3">
    <source>
        <dbReference type="ARBA" id="ARBA00023008"/>
    </source>
</evidence>
<evidence type="ECO:0000259" key="5">
    <source>
        <dbReference type="Pfam" id="PF07732"/>
    </source>
</evidence>
<gene>
    <name evidence="6" type="ORF">E1269_20700</name>
</gene>
<dbReference type="PROSITE" id="PS00079">
    <property type="entry name" value="MULTICOPPER_OXIDASE1"/>
    <property type="match status" value="1"/>
</dbReference>
<proteinExistence type="predicted"/>
<evidence type="ECO:0000313" key="6">
    <source>
        <dbReference type="EMBL" id="TDE03081.1"/>
    </source>
</evidence>
<keyword evidence="7" id="KW-1185">Reference proteome</keyword>
<dbReference type="PANTHER" id="PTHR11709">
    <property type="entry name" value="MULTI-COPPER OXIDASE"/>
    <property type="match status" value="1"/>
</dbReference>
<feature type="domain" description="Plastocyanin-like" evidence="5">
    <location>
        <begin position="83"/>
        <end position="195"/>
    </location>
</feature>
<evidence type="ECO:0000259" key="4">
    <source>
        <dbReference type="Pfam" id="PF07731"/>
    </source>
</evidence>
<dbReference type="InterPro" id="IPR011706">
    <property type="entry name" value="Cu-oxidase_C"/>
</dbReference>
<dbReference type="PANTHER" id="PTHR11709:SF394">
    <property type="entry name" value="FI03373P-RELATED"/>
    <property type="match status" value="1"/>
</dbReference>
<dbReference type="InterPro" id="IPR002355">
    <property type="entry name" value="Cu_oxidase_Cu_BS"/>
</dbReference>
<dbReference type="InterPro" id="IPR008972">
    <property type="entry name" value="Cupredoxin"/>
</dbReference>
<sequence length="479" mass="51685">MWGSRRRRIVAGLTGCALLLAPLAWMWQASLVPRSYSVAEMGTPDLGGGAAHAHPDHRVAVPDLTEPGDGTPDVRVRLIARSDTIRLDSGQEMHGLTLNGTSPGPVIRAEVGQLVEVELFNESVTDGTTLHWHGVEVPNAMDGVAGVTQDAVPVGSTFTYRFRPPRAGTYWYHSHQVSHEQVPRGLIGALVVEPRGGLDSETTDLVALVHSYGGTRTVNGATGEIPVDATPGDRVRVRVINTGNGPISAWVSGTPFRLAAIDASDVHRPETVTDRHVQVTAGGRADLELVVPASGARVELSGPSLVLGPDSPAERRPEARLDPLTYGEPAPLGFDPERPDRRFDYAIGRRPAFVRGRPGLWWSINGHLYPDVPMFMVAEKDVVRVSITSRSDVHPMHLHGHRMVVLSRDGQPATGSPWWVDSLNVAPGETYEVAFVADNPGAWMFHCHHLGHAAEGLVAHLMYHGVAVPYRIGDGNVPE</sequence>
<dbReference type="InterPro" id="IPR011707">
    <property type="entry name" value="Cu-oxidase-like_N"/>
</dbReference>
<dbReference type="PROSITE" id="PS00080">
    <property type="entry name" value="MULTICOPPER_OXIDASE2"/>
    <property type="match status" value="1"/>
</dbReference>
<dbReference type="EMBL" id="SMKZ01000033">
    <property type="protein sequence ID" value="TDE03081.1"/>
    <property type="molecule type" value="Genomic_DNA"/>
</dbReference>
<organism evidence="6 7">
    <name type="scientific">Jiangella asiatica</name>
    <dbReference type="NCBI Taxonomy" id="2530372"/>
    <lineage>
        <taxon>Bacteria</taxon>
        <taxon>Bacillati</taxon>
        <taxon>Actinomycetota</taxon>
        <taxon>Actinomycetes</taxon>
        <taxon>Jiangellales</taxon>
        <taxon>Jiangellaceae</taxon>
        <taxon>Jiangella</taxon>
    </lineage>
</organism>
<evidence type="ECO:0000313" key="7">
    <source>
        <dbReference type="Proteomes" id="UP000294739"/>
    </source>
</evidence>
<accession>A0A4R5CVN7</accession>
<dbReference type="Pfam" id="PF07731">
    <property type="entry name" value="Cu-oxidase_2"/>
    <property type="match status" value="1"/>
</dbReference>
<dbReference type="InParanoid" id="A0A4R5CVN7"/>
<dbReference type="Gene3D" id="2.60.40.420">
    <property type="entry name" value="Cupredoxins - blue copper proteins"/>
    <property type="match status" value="3"/>
</dbReference>
<dbReference type="CDD" id="cd04202">
    <property type="entry name" value="CuRO_D2_2dMcoN_like"/>
    <property type="match status" value="1"/>
</dbReference>
<reference evidence="6 7" key="1">
    <citation type="submission" date="2019-03" db="EMBL/GenBank/DDBJ databases">
        <title>Draft genome sequences of novel Actinobacteria.</title>
        <authorList>
            <person name="Sahin N."/>
            <person name="Ay H."/>
            <person name="Saygin H."/>
        </authorList>
    </citation>
    <scope>NUCLEOTIDE SEQUENCE [LARGE SCALE GENOMIC DNA]</scope>
    <source>
        <strain evidence="6 7">5K138</strain>
    </source>
</reference>
<dbReference type="OrthoDB" id="345021at2"/>
<keyword evidence="1" id="KW-0479">Metal-binding</keyword>
<dbReference type="AlphaFoldDB" id="A0A4R5CVN7"/>